<organism evidence="1 2">
    <name type="scientific">Paractinoplanes ferrugineus</name>
    <dbReference type="NCBI Taxonomy" id="113564"/>
    <lineage>
        <taxon>Bacteria</taxon>
        <taxon>Bacillati</taxon>
        <taxon>Actinomycetota</taxon>
        <taxon>Actinomycetes</taxon>
        <taxon>Micromonosporales</taxon>
        <taxon>Micromonosporaceae</taxon>
        <taxon>Paractinoplanes</taxon>
    </lineage>
</organism>
<gene>
    <name evidence="1" type="ORF">Afe05nite_87280</name>
</gene>
<protein>
    <submittedName>
        <fullName evidence="1">Uncharacterized protein</fullName>
    </submittedName>
</protein>
<evidence type="ECO:0000313" key="2">
    <source>
        <dbReference type="Proteomes" id="UP000598174"/>
    </source>
</evidence>
<proteinExistence type="predicted"/>
<name>A0A919JC30_9ACTN</name>
<dbReference type="AlphaFoldDB" id="A0A919JC30"/>
<dbReference type="Proteomes" id="UP000598174">
    <property type="component" value="Unassembled WGS sequence"/>
</dbReference>
<comment type="caution">
    <text evidence="1">The sequence shown here is derived from an EMBL/GenBank/DDBJ whole genome shotgun (WGS) entry which is preliminary data.</text>
</comment>
<reference evidence="1" key="1">
    <citation type="submission" date="2021-01" db="EMBL/GenBank/DDBJ databases">
        <title>Whole genome shotgun sequence of Actinoplanes ferrugineus NBRC 15555.</title>
        <authorList>
            <person name="Komaki H."/>
            <person name="Tamura T."/>
        </authorList>
    </citation>
    <scope>NUCLEOTIDE SEQUENCE</scope>
    <source>
        <strain evidence="1">NBRC 15555</strain>
    </source>
</reference>
<accession>A0A919JC30</accession>
<dbReference type="EMBL" id="BOMM01000111">
    <property type="protein sequence ID" value="GIE16888.1"/>
    <property type="molecule type" value="Genomic_DNA"/>
</dbReference>
<keyword evidence="2" id="KW-1185">Reference proteome</keyword>
<sequence length="80" mass="9090">MATVKPVKILGAMGTPDGRWRFEVIRVGREQQFRMFKQGELLPYRGAMGIFEHLLTEDGYHMADLMELPIEQPNGQRGAA</sequence>
<evidence type="ECO:0000313" key="1">
    <source>
        <dbReference type="EMBL" id="GIE16888.1"/>
    </source>
</evidence>